<protein>
    <submittedName>
        <fullName evidence="1">Uncharacterized protein</fullName>
    </submittedName>
</protein>
<dbReference type="Proteomes" id="UP001201163">
    <property type="component" value="Unassembled WGS sequence"/>
</dbReference>
<accession>A0AAD4LCW3</accession>
<name>A0AAD4LCW3_9AGAM</name>
<dbReference type="EMBL" id="JAKELL010000087">
    <property type="protein sequence ID" value="KAH8983534.1"/>
    <property type="molecule type" value="Genomic_DNA"/>
</dbReference>
<proteinExistence type="predicted"/>
<organism evidence="1 2">
    <name type="scientific">Lactarius akahatsu</name>
    <dbReference type="NCBI Taxonomy" id="416441"/>
    <lineage>
        <taxon>Eukaryota</taxon>
        <taxon>Fungi</taxon>
        <taxon>Dikarya</taxon>
        <taxon>Basidiomycota</taxon>
        <taxon>Agaricomycotina</taxon>
        <taxon>Agaricomycetes</taxon>
        <taxon>Russulales</taxon>
        <taxon>Russulaceae</taxon>
        <taxon>Lactarius</taxon>
    </lineage>
</organism>
<comment type="caution">
    <text evidence="1">The sequence shown here is derived from an EMBL/GenBank/DDBJ whole genome shotgun (WGS) entry which is preliminary data.</text>
</comment>
<dbReference type="AlphaFoldDB" id="A0AAD4LCW3"/>
<gene>
    <name evidence="1" type="ORF">EDB92DRAFT_1568677</name>
</gene>
<evidence type="ECO:0000313" key="2">
    <source>
        <dbReference type="Proteomes" id="UP001201163"/>
    </source>
</evidence>
<sequence>MPLTNVPIPPGVRSPRDRVLGLVQSLLDLGLPSLHICVTSRPEMDIRICLEPLTSLSISLHDQTGHQEDITKYIMSEVDVVSNQKRWRDDDKELVIEMLSEKADGMFRWVYCQLEMLRLCLRSRVRQFINELPDSLDETYERVLKEIHKTNQDYAQRLLQCLTVAIRPLRVDELAAGPYFRS</sequence>
<dbReference type="PANTHER" id="PTHR10039">
    <property type="entry name" value="AMELOGENIN"/>
    <property type="match status" value="1"/>
</dbReference>
<keyword evidence="2" id="KW-1185">Reference proteome</keyword>
<reference evidence="1" key="1">
    <citation type="submission" date="2022-01" db="EMBL/GenBank/DDBJ databases">
        <title>Comparative genomics reveals a dynamic genome evolution in the ectomycorrhizal milk-cap (Lactarius) mushrooms.</title>
        <authorList>
            <consortium name="DOE Joint Genome Institute"/>
            <person name="Lebreton A."/>
            <person name="Tang N."/>
            <person name="Kuo A."/>
            <person name="LaButti K."/>
            <person name="Drula E."/>
            <person name="Barry K."/>
            <person name="Clum A."/>
            <person name="Lipzen A."/>
            <person name="Mousain D."/>
            <person name="Ng V."/>
            <person name="Wang R."/>
            <person name="Wang X."/>
            <person name="Dai Y."/>
            <person name="Henrissat B."/>
            <person name="Grigoriev I.V."/>
            <person name="Guerin-Laguette A."/>
            <person name="Yu F."/>
            <person name="Martin F.M."/>
        </authorList>
    </citation>
    <scope>NUCLEOTIDE SEQUENCE</scope>
    <source>
        <strain evidence="1">QP</strain>
    </source>
</reference>
<evidence type="ECO:0000313" key="1">
    <source>
        <dbReference type="EMBL" id="KAH8983534.1"/>
    </source>
</evidence>